<keyword evidence="2" id="KW-1185">Reference proteome</keyword>
<dbReference type="InterPro" id="IPR014770">
    <property type="entry name" value="Munc13_1"/>
</dbReference>
<dbReference type="PANTHER" id="PTHR31280">
    <property type="entry name" value="PROTEIN UNC-13 HOMOLOG"/>
    <property type="match status" value="1"/>
</dbReference>
<dbReference type="Pfam" id="PF25761">
    <property type="entry name" value="TPR_PATROL1"/>
    <property type="match status" value="1"/>
</dbReference>
<evidence type="ECO:0000313" key="1">
    <source>
        <dbReference type="EMBL" id="WOG94362.1"/>
    </source>
</evidence>
<reference evidence="1" key="1">
    <citation type="journal article" date="2016" name="Nat. Genet.">
        <title>A high-quality carrot genome assembly provides new insights into carotenoid accumulation and asterid genome evolution.</title>
        <authorList>
            <person name="Iorizzo M."/>
            <person name="Ellison S."/>
            <person name="Senalik D."/>
            <person name="Zeng P."/>
            <person name="Satapoomin P."/>
            <person name="Huang J."/>
            <person name="Bowman M."/>
            <person name="Iovene M."/>
            <person name="Sanseverino W."/>
            <person name="Cavagnaro P."/>
            <person name="Yildiz M."/>
            <person name="Macko-Podgorni A."/>
            <person name="Moranska E."/>
            <person name="Grzebelus E."/>
            <person name="Grzebelus D."/>
            <person name="Ashrafi H."/>
            <person name="Zheng Z."/>
            <person name="Cheng S."/>
            <person name="Spooner D."/>
            <person name="Van Deynze A."/>
            <person name="Simon P."/>
        </authorList>
    </citation>
    <scope>NUCLEOTIDE SEQUENCE</scope>
    <source>
        <tissue evidence="1">Leaf</tissue>
    </source>
</reference>
<dbReference type="EMBL" id="CP093345">
    <property type="protein sequence ID" value="WOG94362.1"/>
    <property type="molecule type" value="Genomic_DNA"/>
</dbReference>
<evidence type="ECO:0000313" key="2">
    <source>
        <dbReference type="Proteomes" id="UP000077755"/>
    </source>
</evidence>
<dbReference type="AlphaFoldDB" id="A0A166C502"/>
<name>A0A166C502_DAUCS</name>
<dbReference type="PANTHER" id="PTHR31280:SF16">
    <property type="entry name" value="GLS PROTEIN (DUF810)"/>
    <property type="match status" value="1"/>
</dbReference>
<dbReference type="PROSITE" id="PS51258">
    <property type="entry name" value="MHD1"/>
    <property type="match status" value="1"/>
</dbReference>
<proteinExistence type="predicted"/>
<dbReference type="Proteomes" id="UP000077755">
    <property type="component" value="Chromosome 3"/>
</dbReference>
<dbReference type="InterPro" id="IPR014772">
    <property type="entry name" value="Munc13_dom-2"/>
</dbReference>
<dbReference type="InterPro" id="IPR008528">
    <property type="entry name" value="unc-13_homologue"/>
</dbReference>
<dbReference type="PROSITE" id="PS51259">
    <property type="entry name" value="MHD2"/>
    <property type="match status" value="1"/>
</dbReference>
<gene>
    <name evidence="1" type="ORF">DCAR_0313656</name>
</gene>
<dbReference type="InterPro" id="IPR057984">
    <property type="entry name" value="PATROL1_C"/>
</dbReference>
<dbReference type="Gramene" id="KZN03294">
    <property type="protein sequence ID" value="KZN03294"/>
    <property type="gene ID" value="DCAR_012050"/>
</dbReference>
<reference evidence="1" key="2">
    <citation type="submission" date="2022-03" db="EMBL/GenBank/DDBJ databases">
        <title>Draft title - Genomic analysis of global carrot germplasm unveils the trajectory of domestication and the origin of high carotenoid orange carrot.</title>
        <authorList>
            <person name="Iorizzo M."/>
            <person name="Ellison S."/>
            <person name="Senalik D."/>
            <person name="Macko-Podgorni A."/>
            <person name="Grzebelus D."/>
            <person name="Bostan H."/>
            <person name="Rolling W."/>
            <person name="Curaba J."/>
            <person name="Simon P."/>
        </authorList>
    </citation>
    <scope>NUCLEOTIDE SEQUENCE</scope>
    <source>
        <tissue evidence="1">Leaf</tissue>
    </source>
</reference>
<accession>A0A166C502</accession>
<protein>
    <submittedName>
        <fullName evidence="1">Uncharacterized protein</fullName>
    </submittedName>
</protein>
<organism evidence="1 2">
    <name type="scientific">Daucus carota subsp. sativus</name>
    <name type="common">Carrot</name>
    <dbReference type="NCBI Taxonomy" id="79200"/>
    <lineage>
        <taxon>Eukaryota</taxon>
        <taxon>Viridiplantae</taxon>
        <taxon>Streptophyta</taxon>
        <taxon>Embryophyta</taxon>
        <taxon>Tracheophyta</taxon>
        <taxon>Spermatophyta</taxon>
        <taxon>Magnoliopsida</taxon>
        <taxon>eudicotyledons</taxon>
        <taxon>Gunneridae</taxon>
        <taxon>Pentapetalae</taxon>
        <taxon>asterids</taxon>
        <taxon>campanulids</taxon>
        <taxon>Apiales</taxon>
        <taxon>Apiaceae</taxon>
        <taxon>Apioideae</taxon>
        <taxon>Scandiceae</taxon>
        <taxon>Daucinae</taxon>
        <taxon>Daucus</taxon>
        <taxon>Daucus sect. Daucus</taxon>
    </lineage>
</organism>
<dbReference type="OMA" id="WINTRID"/>
<sequence>MVTDSDTHFTTTSGLASPFPQLGLHFSDSELRETAYEIFIAASRSSRGSRPLTFVSASSTKEKKEWGLKNSVLTQQNSLGSGKRVGAVGELMRVQMKVSEQVDSRVRRALLRITAGQLGKRMESLVLPLELLQQLKASDFSSAREYEAWQKRILKVLEAGILQHSHVPLDKTNASAQKLREIIDGGLERPIETGRSETMQALWNNVMSLACRSFDGSVSDICHWADGVPFNLRVYQTLLESCFDINNATVVIEEVDELLELIKKTWGILGLNQAYHNLCLLWVLFDRYVATGEVEKDLLLAAEKIFLEVEKDAKATKDPSYSKILNSALSSILSWGGKKLFAYHDTFYRGNTDLMQIVLSLNVLTNNILGEDISHEKNTDVGISCRQLNTYISMTFILTLRQKKEKIYLSRRSARHQQSPLPVLSILAQDISDLAYNEKEIYSPILKRWHPLATGVAVATLHACYANELKQFVSGISELTPDGIQVLISADKLEKDLVQMAVEDSVDSEDGGISIIQEMPPYETEGVIANLVKSWINTRIDRLKEWIVRNLQQEVWNPQANKERSAPSAVEVLRMADETLEAFFLLPIPRHPILLPDLMRSLDKCVQSYIITTKSHCGSREGVQQLCVATAYKLIFRDLSPVFWDGLYLGEVSSSRIEPFLQDLKQYLEIISSTVHDRVRARLIADVMKASFDGFLLILLAGGPSRAYSVEDYIMIEEDFDFLQNFFCSSGYELPPELINRFALIVKRILPLFHMDTQSLIEQFRASISNEYGPSASSSLPLS</sequence>